<protein>
    <recommendedName>
        <fullName evidence="5">Protein-S-isoprenylcysteine O-methyltransferase</fullName>
        <ecNumber evidence="5">2.1.1.100</ecNumber>
    </recommendedName>
</protein>
<dbReference type="GO" id="GO:0005789">
    <property type="term" value="C:endoplasmic reticulum membrane"/>
    <property type="evidence" value="ECO:0007669"/>
    <property type="project" value="UniProtKB-SubCell"/>
</dbReference>
<keyword evidence="7" id="KW-1185">Reference proteome</keyword>
<dbReference type="EMBL" id="MU150245">
    <property type="protein sequence ID" value="KAF9465736.1"/>
    <property type="molecule type" value="Genomic_DNA"/>
</dbReference>
<reference evidence="6" key="1">
    <citation type="submission" date="2020-11" db="EMBL/GenBank/DDBJ databases">
        <authorList>
            <consortium name="DOE Joint Genome Institute"/>
            <person name="Ahrendt S."/>
            <person name="Riley R."/>
            <person name="Andreopoulos W."/>
            <person name="Labutti K."/>
            <person name="Pangilinan J."/>
            <person name="Ruiz-Duenas F.J."/>
            <person name="Barrasa J.M."/>
            <person name="Sanchez-Garcia M."/>
            <person name="Camarero S."/>
            <person name="Miyauchi S."/>
            <person name="Serrano A."/>
            <person name="Linde D."/>
            <person name="Babiker R."/>
            <person name="Drula E."/>
            <person name="Ayuso-Fernandez I."/>
            <person name="Pacheco R."/>
            <person name="Padilla G."/>
            <person name="Ferreira P."/>
            <person name="Barriuso J."/>
            <person name="Kellner H."/>
            <person name="Castanera R."/>
            <person name="Alfaro M."/>
            <person name="Ramirez L."/>
            <person name="Pisabarro A.G."/>
            <person name="Kuo A."/>
            <person name="Tritt A."/>
            <person name="Lipzen A."/>
            <person name="He G."/>
            <person name="Yan M."/>
            <person name="Ng V."/>
            <person name="Cullen D."/>
            <person name="Martin F."/>
            <person name="Rosso M.-N."/>
            <person name="Henrissat B."/>
            <person name="Hibbett D."/>
            <person name="Martinez A.T."/>
            <person name="Grigoriev I.V."/>
        </authorList>
    </citation>
    <scope>NUCLEOTIDE SEQUENCE</scope>
    <source>
        <strain evidence="6">CBS 247.69</strain>
    </source>
</reference>
<dbReference type="PANTHER" id="PTHR12714">
    <property type="entry name" value="PROTEIN-S ISOPRENYLCYSTEINE O-METHYLTRANSFERASE"/>
    <property type="match status" value="1"/>
</dbReference>
<dbReference type="AlphaFoldDB" id="A0A9P5YD82"/>
<dbReference type="Pfam" id="PF04140">
    <property type="entry name" value="ICMT"/>
    <property type="match status" value="1"/>
</dbReference>
<feature type="transmembrane region" description="Helical" evidence="5">
    <location>
        <begin position="182"/>
        <end position="200"/>
    </location>
</feature>
<comment type="similarity">
    <text evidence="5">Belongs to the class VI-like SAM-binding methyltransferase superfamily. Isoprenylcysteine carboxyl methyltransferase family.</text>
</comment>
<comment type="caution">
    <text evidence="6">The sequence shown here is derived from an EMBL/GenBank/DDBJ whole genome shotgun (WGS) entry which is preliminary data.</text>
</comment>
<dbReference type="InterPro" id="IPR007269">
    <property type="entry name" value="ICMT_MeTrfase"/>
</dbReference>
<dbReference type="GO" id="GO:0032259">
    <property type="term" value="P:methylation"/>
    <property type="evidence" value="ECO:0007669"/>
    <property type="project" value="UniProtKB-KW"/>
</dbReference>
<accession>A0A9P5YD82</accession>
<evidence type="ECO:0000313" key="6">
    <source>
        <dbReference type="EMBL" id="KAF9465736.1"/>
    </source>
</evidence>
<dbReference type="GO" id="GO:0004671">
    <property type="term" value="F:protein C-terminal S-isoprenylcysteine carboxyl O-methyltransferase activity"/>
    <property type="evidence" value="ECO:0007669"/>
    <property type="project" value="UniProtKB-EC"/>
</dbReference>
<keyword evidence="3 5" id="KW-1133">Transmembrane helix</keyword>
<organism evidence="6 7">
    <name type="scientific">Collybia nuda</name>
    <dbReference type="NCBI Taxonomy" id="64659"/>
    <lineage>
        <taxon>Eukaryota</taxon>
        <taxon>Fungi</taxon>
        <taxon>Dikarya</taxon>
        <taxon>Basidiomycota</taxon>
        <taxon>Agaricomycotina</taxon>
        <taxon>Agaricomycetes</taxon>
        <taxon>Agaricomycetidae</taxon>
        <taxon>Agaricales</taxon>
        <taxon>Tricholomatineae</taxon>
        <taxon>Clitocybaceae</taxon>
        <taxon>Collybia</taxon>
    </lineage>
</organism>
<dbReference type="EC" id="2.1.1.100" evidence="5"/>
<keyword evidence="2 5" id="KW-0812">Transmembrane</keyword>
<evidence type="ECO:0000313" key="7">
    <source>
        <dbReference type="Proteomes" id="UP000807353"/>
    </source>
</evidence>
<keyword evidence="5" id="KW-0949">S-adenosyl-L-methionine</keyword>
<dbReference type="Gene3D" id="1.20.120.1630">
    <property type="match status" value="1"/>
</dbReference>
<dbReference type="Proteomes" id="UP000807353">
    <property type="component" value="Unassembled WGS sequence"/>
</dbReference>
<dbReference type="OrthoDB" id="422086at2759"/>
<proteinExistence type="inferred from homology"/>
<comment type="caution">
    <text evidence="5">Lacks conserved residue(s) required for the propagation of feature annotation.</text>
</comment>
<evidence type="ECO:0000256" key="5">
    <source>
        <dbReference type="RuleBase" id="RU362022"/>
    </source>
</evidence>
<evidence type="ECO:0000256" key="4">
    <source>
        <dbReference type="ARBA" id="ARBA00023136"/>
    </source>
</evidence>
<comment type="subcellular location">
    <subcellularLocation>
        <location evidence="5">Endoplasmic reticulum membrane</location>
        <topology evidence="5">Multi-pass membrane protein</topology>
    </subcellularLocation>
    <subcellularLocation>
        <location evidence="1">Membrane</location>
        <topology evidence="1">Multi-pass membrane protein</topology>
    </subcellularLocation>
</comment>
<sequence length="233" mass="26150">MALTKLPCILIVTVGLHRSFIPPNVAARNEVVLRRGVVGRVIYGTTKPFDVVTWAVGLAEAVSIIAQRFPSWPLSKNIIFTLPVGRISQDLELTPLSVVGLLLVVSGAFLREYCYYTLGHFFTFEVSIRKGHRLITTGPYRSVRHPGYTGMVLLYFGTLFWCSARGSWIRESGVLGTNFGKGVFGFMGIIFTVLVFRLMVRMRSEDAVLKKAFGPEWDEWARRVPYLIVPGVY</sequence>
<keyword evidence="5" id="KW-0808">Transferase</keyword>
<evidence type="ECO:0000256" key="2">
    <source>
        <dbReference type="ARBA" id="ARBA00022692"/>
    </source>
</evidence>
<keyword evidence="5" id="KW-0256">Endoplasmic reticulum</keyword>
<name>A0A9P5YD82_9AGAR</name>
<dbReference type="PANTHER" id="PTHR12714:SF9">
    <property type="entry name" value="PROTEIN-S-ISOPRENYLCYSTEINE O-METHYLTRANSFERASE"/>
    <property type="match status" value="1"/>
</dbReference>
<gene>
    <name evidence="6" type="ORF">BDZ94DRAFT_1253007</name>
</gene>
<keyword evidence="5" id="KW-0489">Methyltransferase</keyword>
<keyword evidence="4 5" id="KW-0472">Membrane</keyword>
<evidence type="ECO:0000256" key="1">
    <source>
        <dbReference type="ARBA" id="ARBA00004141"/>
    </source>
</evidence>
<evidence type="ECO:0000256" key="3">
    <source>
        <dbReference type="ARBA" id="ARBA00022989"/>
    </source>
</evidence>
<comment type="catalytic activity">
    <reaction evidence="5">
        <text>[protein]-C-terminal S-[(2E,6E)-farnesyl]-L-cysteine + S-adenosyl-L-methionine = [protein]-C-terminal S-[(2E,6E)-farnesyl]-L-cysteine methyl ester + S-adenosyl-L-homocysteine</text>
        <dbReference type="Rhea" id="RHEA:21672"/>
        <dbReference type="Rhea" id="RHEA-COMP:12125"/>
        <dbReference type="Rhea" id="RHEA-COMP:12126"/>
        <dbReference type="ChEBI" id="CHEBI:57856"/>
        <dbReference type="ChEBI" id="CHEBI:59789"/>
        <dbReference type="ChEBI" id="CHEBI:90510"/>
        <dbReference type="ChEBI" id="CHEBI:90511"/>
        <dbReference type="EC" id="2.1.1.100"/>
    </reaction>
</comment>